<reference evidence="2" key="1">
    <citation type="journal article" date="2019" name="Int. J. Syst. Evol. Microbiol.">
        <title>The Global Catalogue of Microorganisms (GCM) 10K type strain sequencing project: providing services to taxonomists for standard genome sequencing and annotation.</title>
        <authorList>
            <consortium name="The Broad Institute Genomics Platform"/>
            <consortium name="The Broad Institute Genome Sequencing Center for Infectious Disease"/>
            <person name="Wu L."/>
            <person name="Ma J."/>
        </authorList>
    </citation>
    <scope>NUCLEOTIDE SEQUENCE [LARGE SCALE GENOMIC DNA]</scope>
    <source>
        <strain evidence="2">JCM 12607</strain>
    </source>
</reference>
<evidence type="ECO:0000313" key="2">
    <source>
        <dbReference type="Proteomes" id="UP001596915"/>
    </source>
</evidence>
<gene>
    <name evidence="1" type="ORF">ACFQ2K_29870</name>
</gene>
<comment type="caution">
    <text evidence="1">The sequence shown here is derived from an EMBL/GenBank/DDBJ whole genome shotgun (WGS) entry which is preliminary data.</text>
</comment>
<evidence type="ECO:0000313" key="1">
    <source>
        <dbReference type="EMBL" id="MFD0626292.1"/>
    </source>
</evidence>
<proteinExistence type="predicted"/>
<sequence length="220" mass="23702">MTPDAFLSLLRTHWPMTLAALDGDRRARLRDGLNDLAAAGDRKAVERALRTLRLQLRSLPPDHPVARELSGTVRYADAPPAPTVDRALLGELLDVFADPPPGPAELLRAAHERLWRTPALGPAELAPETADDPAAAGLIRLTHPGSGDRYPRFQFAAGTTEPLPVVRRINHILMADKDPWGAADWWLGGNGRLAGIPAELLGEVPDEDLARAALELVAGC</sequence>
<organism evidence="1 2">
    <name type="scientific">Streptomyces sanglieri</name>
    <dbReference type="NCBI Taxonomy" id="193460"/>
    <lineage>
        <taxon>Bacteria</taxon>
        <taxon>Bacillati</taxon>
        <taxon>Actinomycetota</taxon>
        <taxon>Actinomycetes</taxon>
        <taxon>Kitasatosporales</taxon>
        <taxon>Streptomycetaceae</taxon>
        <taxon>Streptomyces</taxon>
    </lineage>
</organism>
<keyword evidence="2" id="KW-1185">Reference proteome</keyword>
<dbReference type="EMBL" id="JBHTGL010000008">
    <property type="protein sequence ID" value="MFD0626292.1"/>
    <property type="molecule type" value="Genomic_DNA"/>
</dbReference>
<dbReference type="Proteomes" id="UP001596915">
    <property type="component" value="Unassembled WGS sequence"/>
</dbReference>
<protein>
    <submittedName>
        <fullName evidence="1">Uncharacterized protein</fullName>
    </submittedName>
</protein>
<name>A0ABW2X0V7_9ACTN</name>
<accession>A0ABW2X0V7</accession>